<dbReference type="AlphaFoldDB" id="A0AAE0WHE5"/>
<comment type="caution">
    <text evidence="1">The sequence shown here is derived from an EMBL/GenBank/DDBJ whole genome shotgun (WGS) entry which is preliminary data.</text>
</comment>
<organism evidence="1 2">
    <name type="scientific">Recurvomyces mirabilis</name>
    <dbReference type="NCBI Taxonomy" id="574656"/>
    <lineage>
        <taxon>Eukaryota</taxon>
        <taxon>Fungi</taxon>
        <taxon>Dikarya</taxon>
        <taxon>Ascomycota</taxon>
        <taxon>Pezizomycotina</taxon>
        <taxon>Dothideomycetes</taxon>
        <taxon>Dothideomycetidae</taxon>
        <taxon>Mycosphaerellales</taxon>
        <taxon>Teratosphaeriaceae</taxon>
        <taxon>Recurvomyces</taxon>
    </lineage>
</organism>
<name>A0AAE0WHE5_9PEZI</name>
<accession>A0AAE0WHE5</accession>
<evidence type="ECO:0000313" key="1">
    <source>
        <dbReference type="EMBL" id="KAK3670702.1"/>
    </source>
</evidence>
<keyword evidence="2" id="KW-1185">Reference proteome</keyword>
<proteinExistence type="predicted"/>
<dbReference type="Proteomes" id="UP001274830">
    <property type="component" value="Unassembled WGS sequence"/>
</dbReference>
<gene>
    <name evidence="1" type="ORF">LTR78_009394</name>
</gene>
<dbReference type="EMBL" id="JAUTXT010000052">
    <property type="protein sequence ID" value="KAK3670702.1"/>
    <property type="molecule type" value="Genomic_DNA"/>
</dbReference>
<protein>
    <submittedName>
        <fullName evidence="1">Uncharacterized protein</fullName>
    </submittedName>
</protein>
<evidence type="ECO:0000313" key="2">
    <source>
        <dbReference type="Proteomes" id="UP001274830"/>
    </source>
</evidence>
<reference evidence="1" key="1">
    <citation type="submission" date="2023-07" db="EMBL/GenBank/DDBJ databases">
        <title>Black Yeasts Isolated from many extreme environments.</title>
        <authorList>
            <person name="Coleine C."/>
            <person name="Stajich J.E."/>
            <person name="Selbmann L."/>
        </authorList>
    </citation>
    <scope>NUCLEOTIDE SEQUENCE</scope>
    <source>
        <strain evidence="1">CCFEE 5485</strain>
    </source>
</reference>
<sequence length="199" mass="21992">MSISDILYSTGGRLWNLMIEDEKAKVSLTPLIHQTQYRRCRLEEDRFYGVMGLAHATSAVDVQYGIGFTQAMLKAAASGALDSKILAGNSVNPFDGACWLPNTESLRRQETLQQLSSQGRQTLRPGRQGILVWCARRKDQVDGGSDVEEWVVEDESPDRIVLSLKASGDGVYHRSRSRIETNPQTVGEAVLLEVGIALK</sequence>